<dbReference type="EMBL" id="JAVXUP010002998">
    <property type="protein sequence ID" value="KAK3000481.1"/>
    <property type="molecule type" value="Genomic_DNA"/>
</dbReference>
<protein>
    <recommendedName>
        <fullName evidence="2">Reverse transcriptase Ty1/copia-type domain-containing protein</fullName>
    </recommendedName>
</protein>
<evidence type="ECO:0000313" key="4">
    <source>
        <dbReference type="Proteomes" id="UP001188597"/>
    </source>
</evidence>
<sequence length="298" mass="33796">MLQEQDGEDVHDDHDHIENENDVVGNDEAVPHDVELELKEPRDVQLRRPTRECFLDGDLIILLLYVDNMLIVGHDVKKIDKLKKDLNKSFAMKDLGPAKQIIGMRITRDRSVKKFWLSQEKYIEEVLEIFHMDIAKQVATHLANHFKLSFTDVDMAGDINAKKSTLGYLITYSGGVVSWQSRMKKCVALSTARLSLSNNESLQGYIMDEKILTRVGMQAREGTLSHGLHYPSASSLQLTAYFDADWGCDLVDRRSTTGLCFLLGNSLISWRSKKQSIVSRSSTEFEYRALADTTAELV</sequence>
<keyword evidence="4" id="KW-1185">Reference proteome</keyword>
<feature type="region of interest" description="Disordered" evidence="1">
    <location>
        <begin position="1"/>
        <end position="26"/>
    </location>
</feature>
<organism evidence="3 4">
    <name type="scientific">Escallonia herrerae</name>
    <dbReference type="NCBI Taxonomy" id="1293975"/>
    <lineage>
        <taxon>Eukaryota</taxon>
        <taxon>Viridiplantae</taxon>
        <taxon>Streptophyta</taxon>
        <taxon>Embryophyta</taxon>
        <taxon>Tracheophyta</taxon>
        <taxon>Spermatophyta</taxon>
        <taxon>Magnoliopsida</taxon>
        <taxon>eudicotyledons</taxon>
        <taxon>Gunneridae</taxon>
        <taxon>Pentapetalae</taxon>
        <taxon>asterids</taxon>
        <taxon>campanulids</taxon>
        <taxon>Escalloniales</taxon>
        <taxon>Escalloniaceae</taxon>
        <taxon>Escallonia</taxon>
    </lineage>
</organism>
<accession>A0AA89AFS6</accession>
<dbReference type="PANTHER" id="PTHR11439:SF461">
    <property type="entry name" value="OS10G0432200 PROTEIN"/>
    <property type="match status" value="1"/>
</dbReference>
<dbReference type="AlphaFoldDB" id="A0AA89AFS6"/>
<name>A0AA89AFS6_9ASTE</name>
<feature type="compositionally biased region" description="Acidic residues" evidence="1">
    <location>
        <begin position="1"/>
        <end position="10"/>
    </location>
</feature>
<evidence type="ECO:0000259" key="2">
    <source>
        <dbReference type="Pfam" id="PF07727"/>
    </source>
</evidence>
<reference evidence="3" key="1">
    <citation type="submission" date="2022-12" db="EMBL/GenBank/DDBJ databases">
        <title>Draft genome assemblies for two species of Escallonia (Escalloniales).</title>
        <authorList>
            <person name="Chanderbali A."/>
            <person name="Dervinis C."/>
            <person name="Anghel I."/>
            <person name="Soltis D."/>
            <person name="Soltis P."/>
            <person name="Zapata F."/>
        </authorList>
    </citation>
    <scope>NUCLEOTIDE SEQUENCE</scope>
    <source>
        <strain evidence="3">UCBG64.0493</strain>
        <tissue evidence="3">Leaf</tissue>
    </source>
</reference>
<dbReference type="Pfam" id="PF07727">
    <property type="entry name" value="RVT_2"/>
    <property type="match status" value="1"/>
</dbReference>
<dbReference type="Proteomes" id="UP001188597">
    <property type="component" value="Unassembled WGS sequence"/>
</dbReference>
<gene>
    <name evidence="3" type="ORF">RJ639_021314</name>
</gene>
<dbReference type="InterPro" id="IPR013103">
    <property type="entry name" value="RVT_2"/>
</dbReference>
<dbReference type="PANTHER" id="PTHR11439">
    <property type="entry name" value="GAG-POL-RELATED RETROTRANSPOSON"/>
    <property type="match status" value="1"/>
</dbReference>
<evidence type="ECO:0000313" key="3">
    <source>
        <dbReference type="EMBL" id="KAK3000481.1"/>
    </source>
</evidence>
<comment type="caution">
    <text evidence="3">The sequence shown here is derived from an EMBL/GenBank/DDBJ whole genome shotgun (WGS) entry which is preliminary data.</text>
</comment>
<feature type="domain" description="Reverse transcriptase Ty1/copia-type" evidence="2">
    <location>
        <begin position="58"/>
        <end position="140"/>
    </location>
</feature>
<evidence type="ECO:0000256" key="1">
    <source>
        <dbReference type="SAM" id="MobiDB-lite"/>
    </source>
</evidence>
<dbReference type="CDD" id="cd09272">
    <property type="entry name" value="RNase_HI_RT_Ty1"/>
    <property type="match status" value="1"/>
</dbReference>
<proteinExistence type="predicted"/>